<dbReference type="Pfam" id="PF02321">
    <property type="entry name" value="OEP"/>
    <property type="match status" value="2"/>
</dbReference>
<keyword evidence="3" id="KW-0732">Signal</keyword>
<evidence type="ECO:0000256" key="3">
    <source>
        <dbReference type="SAM" id="SignalP"/>
    </source>
</evidence>
<dbReference type="PANTHER" id="PTHR30203:SF24">
    <property type="entry name" value="BLR4935 PROTEIN"/>
    <property type="match status" value="1"/>
</dbReference>
<reference evidence="4" key="1">
    <citation type="submission" date="2016-04" db="EMBL/GenBank/DDBJ databases">
        <authorList>
            <person name="Evans L.H."/>
            <person name="Alamgir A."/>
            <person name="Owens N."/>
            <person name="Weber N.D."/>
            <person name="Virtaneva K."/>
            <person name="Barbian K."/>
            <person name="Babar A."/>
            <person name="Rosenke K."/>
        </authorList>
    </citation>
    <scope>NUCLEOTIDE SEQUENCE</scope>
    <source>
        <strain evidence="4">86</strain>
    </source>
</reference>
<sequence length="414" mass="44791">MPRPFALALMFALALAAEARAESLDALLAEVRCASPELQAATLAADAAQARVAGAGSLMDPMIKLGVEDWGRSEPGYLPQKSSEGTMKKLTVSQSLPFWGKRGMKRDIAEAEARGAAYTAEQTANELAMRLKIALAEMRGLTESVALARTLERRLGTIAGAAKARYAEGEGQQPEVTRVTVERAAILAEIARMEARRAVAEARVNRLLARPQTRTLAEAPEWRRVPEPARYDLAALIDRAQRDNPDLRAERAANDGAVRAADLAQRNWYPDFEVGVGAKREMGRVQSYEAMVTMSVPLQWSLHRSEVSAARAAAAAAENRRDAAELRVAESLAAAWADLVAAREVEAVIRDTQLPQAELGFAAAAKGYEFGRVGATDVLIAEQQLWKSGLDLVTARLTQQARLAEIEALIGDDL</sequence>
<proteinExistence type="inferred from homology"/>
<accession>A0A212JIC5</accession>
<evidence type="ECO:0000256" key="1">
    <source>
        <dbReference type="ARBA" id="ARBA00007613"/>
    </source>
</evidence>
<feature type="coiled-coil region" evidence="2">
    <location>
        <begin position="307"/>
        <end position="334"/>
    </location>
</feature>
<dbReference type="GO" id="GO:0015562">
    <property type="term" value="F:efflux transmembrane transporter activity"/>
    <property type="evidence" value="ECO:0007669"/>
    <property type="project" value="InterPro"/>
</dbReference>
<evidence type="ECO:0000313" key="4">
    <source>
        <dbReference type="EMBL" id="SBV99157.1"/>
    </source>
</evidence>
<dbReference type="InterPro" id="IPR003423">
    <property type="entry name" value="OMP_efflux"/>
</dbReference>
<feature type="signal peptide" evidence="3">
    <location>
        <begin position="1"/>
        <end position="21"/>
    </location>
</feature>
<feature type="chain" id="PRO_5012984835" evidence="3">
    <location>
        <begin position="22"/>
        <end position="414"/>
    </location>
</feature>
<dbReference type="Gene3D" id="1.20.1600.10">
    <property type="entry name" value="Outer membrane efflux proteins (OEP)"/>
    <property type="match status" value="1"/>
</dbReference>
<evidence type="ECO:0000256" key="2">
    <source>
        <dbReference type="SAM" id="Coils"/>
    </source>
</evidence>
<dbReference type="InterPro" id="IPR010131">
    <property type="entry name" value="MdtP/NodT-like"/>
</dbReference>
<comment type="similarity">
    <text evidence="1">Belongs to the outer membrane factor (OMF) (TC 1.B.17) family.</text>
</comment>
<dbReference type="EMBL" id="FLUO01000001">
    <property type="protein sequence ID" value="SBV99157.1"/>
    <property type="molecule type" value="Genomic_DNA"/>
</dbReference>
<dbReference type="AlphaFoldDB" id="A0A212JIC5"/>
<name>A0A212JIC5_9PROT</name>
<organism evidence="4">
    <name type="scientific">uncultured Alphaproteobacteria bacterium</name>
    <dbReference type="NCBI Taxonomy" id="91750"/>
    <lineage>
        <taxon>Bacteria</taxon>
        <taxon>Pseudomonadati</taxon>
        <taxon>Pseudomonadota</taxon>
        <taxon>Alphaproteobacteria</taxon>
        <taxon>environmental samples</taxon>
    </lineage>
</organism>
<dbReference type="SUPFAM" id="SSF56954">
    <property type="entry name" value="Outer membrane efflux proteins (OEP)"/>
    <property type="match status" value="1"/>
</dbReference>
<gene>
    <name evidence="4" type="ORF">KL86APRO_11114</name>
</gene>
<keyword evidence="2" id="KW-0175">Coiled coil</keyword>
<feature type="coiled-coil region" evidence="2">
    <location>
        <begin position="183"/>
        <end position="210"/>
    </location>
</feature>
<protein>
    <submittedName>
        <fullName evidence="4">Putative Outer membrane efflux protein</fullName>
    </submittedName>
</protein>
<dbReference type="PANTHER" id="PTHR30203">
    <property type="entry name" value="OUTER MEMBRANE CATION EFFLUX PROTEIN"/>
    <property type="match status" value="1"/>
</dbReference>